<evidence type="ECO:0000313" key="3">
    <source>
        <dbReference type="WBParaSite" id="maker-unitig_32808-snap-gene-0.1-mRNA-1"/>
    </source>
</evidence>
<organism evidence="2 3">
    <name type="scientific">Macrostomum lignano</name>
    <dbReference type="NCBI Taxonomy" id="282301"/>
    <lineage>
        <taxon>Eukaryota</taxon>
        <taxon>Metazoa</taxon>
        <taxon>Spiralia</taxon>
        <taxon>Lophotrochozoa</taxon>
        <taxon>Platyhelminthes</taxon>
        <taxon>Rhabditophora</taxon>
        <taxon>Macrostomorpha</taxon>
        <taxon>Macrostomida</taxon>
        <taxon>Macrostomidae</taxon>
        <taxon>Macrostomum</taxon>
    </lineage>
</organism>
<feature type="transmembrane region" description="Helical" evidence="1">
    <location>
        <begin position="127"/>
        <end position="146"/>
    </location>
</feature>
<dbReference type="AlphaFoldDB" id="A0A1I8FFI0"/>
<keyword evidence="2" id="KW-1185">Reference proteome</keyword>
<keyword evidence="1" id="KW-1133">Transmembrane helix</keyword>
<keyword evidence="1" id="KW-0472">Membrane</keyword>
<evidence type="ECO:0000256" key="1">
    <source>
        <dbReference type="SAM" id="Phobius"/>
    </source>
</evidence>
<reference evidence="3" key="1">
    <citation type="submission" date="2016-11" db="UniProtKB">
        <authorList>
            <consortium name="WormBaseParasite"/>
        </authorList>
    </citation>
    <scope>IDENTIFICATION</scope>
</reference>
<proteinExistence type="predicted"/>
<evidence type="ECO:0000313" key="2">
    <source>
        <dbReference type="Proteomes" id="UP000095280"/>
    </source>
</evidence>
<name>A0A1I8FFI0_9PLAT</name>
<accession>A0A1I8FFI0</accession>
<dbReference type="WBParaSite" id="maker-unitig_32808-snap-gene-0.1-mRNA-1">
    <property type="protein sequence ID" value="maker-unitig_32808-snap-gene-0.1-mRNA-1"/>
    <property type="gene ID" value="maker-unitig_32808-snap-gene-0.1"/>
</dbReference>
<protein>
    <submittedName>
        <fullName evidence="3">Palmitoyltransferase</fullName>
    </submittedName>
</protein>
<keyword evidence="1" id="KW-0812">Transmembrane</keyword>
<dbReference type="Proteomes" id="UP000095280">
    <property type="component" value="Unplaced"/>
</dbReference>
<sequence>MLPYEGLNRTTVACNGAAVWSASTTRRQGRNHCPVCGPALLKTRSSLLYDWHYCVGFFIIRDSFIVMVFYLMIAGWAGAAAEALFICGSTTKSIVANLGVRGTTTHEDAQQQEIVCRQPVRRRFESVFWPFPVTQLFLFPAVIYLYKQFDDGIHWLGHYRCWQAETAAPQAAETAAQADQKCEVGQTIVSARGAFVQAVFHK</sequence>